<dbReference type="Pfam" id="PF06127">
    <property type="entry name" value="Mpo1-like"/>
    <property type="match status" value="1"/>
</dbReference>
<name>A0ABP6SX37_9ACTN</name>
<dbReference type="RefSeq" id="WP_345728263.1">
    <property type="nucleotide sequence ID" value="NZ_BAAAYN010000017.1"/>
</dbReference>
<dbReference type="PANTHER" id="PTHR34205">
    <property type="entry name" value="TRANSMEMBRANE PROTEIN"/>
    <property type="match status" value="1"/>
</dbReference>
<dbReference type="InterPro" id="IPR009305">
    <property type="entry name" value="Mpo1-like"/>
</dbReference>
<sequence length="135" mass="15293">MAPRFETFEQFWPYYVARHADAATRWAHLGGFGAGLLVAGLALRKRRSAAAIALLPAIRYAAAAAAHRLVEHNTVFTPPQELSLDQQLWFVRADARMWTMMLTGRDAELQLLADRWNTECAIDRRRSESPVDEQV</sequence>
<comment type="caution">
    <text evidence="1">The sequence shown here is derived from an EMBL/GenBank/DDBJ whole genome shotgun (WGS) entry which is preliminary data.</text>
</comment>
<protein>
    <recommendedName>
        <fullName evidence="3">DUF962 domain-containing protein</fullName>
    </recommendedName>
</protein>
<dbReference type="PANTHER" id="PTHR34205:SF2">
    <property type="entry name" value="DUF962 DOMAIN-CONTAINING PROTEIN"/>
    <property type="match status" value="1"/>
</dbReference>
<evidence type="ECO:0008006" key="3">
    <source>
        <dbReference type="Google" id="ProtNLM"/>
    </source>
</evidence>
<evidence type="ECO:0000313" key="1">
    <source>
        <dbReference type="EMBL" id="GAA3386646.1"/>
    </source>
</evidence>
<dbReference type="EMBL" id="BAAAYN010000017">
    <property type="protein sequence ID" value="GAA3386646.1"/>
    <property type="molecule type" value="Genomic_DNA"/>
</dbReference>
<gene>
    <name evidence="1" type="ORF">GCM10020369_25520</name>
</gene>
<reference evidence="2" key="1">
    <citation type="journal article" date="2019" name="Int. J. Syst. Evol. Microbiol.">
        <title>The Global Catalogue of Microorganisms (GCM) 10K type strain sequencing project: providing services to taxonomists for standard genome sequencing and annotation.</title>
        <authorList>
            <consortium name="The Broad Institute Genomics Platform"/>
            <consortium name="The Broad Institute Genome Sequencing Center for Infectious Disease"/>
            <person name="Wu L."/>
            <person name="Ma J."/>
        </authorList>
    </citation>
    <scope>NUCLEOTIDE SEQUENCE [LARGE SCALE GENOMIC DNA]</scope>
    <source>
        <strain evidence="2">JCM 9458</strain>
    </source>
</reference>
<keyword evidence="2" id="KW-1185">Reference proteome</keyword>
<dbReference type="Proteomes" id="UP001501676">
    <property type="component" value="Unassembled WGS sequence"/>
</dbReference>
<organism evidence="1 2">
    <name type="scientific">Cryptosporangium minutisporangium</name>
    <dbReference type="NCBI Taxonomy" id="113569"/>
    <lineage>
        <taxon>Bacteria</taxon>
        <taxon>Bacillati</taxon>
        <taxon>Actinomycetota</taxon>
        <taxon>Actinomycetes</taxon>
        <taxon>Cryptosporangiales</taxon>
        <taxon>Cryptosporangiaceae</taxon>
        <taxon>Cryptosporangium</taxon>
    </lineage>
</organism>
<proteinExistence type="predicted"/>
<accession>A0ABP6SX37</accession>
<evidence type="ECO:0000313" key="2">
    <source>
        <dbReference type="Proteomes" id="UP001501676"/>
    </source>
</evidence>